<dbReference type="EMBL" id="ML210198">
    <property type="protein sequence ID" value="TFK24590.1"/>
    <property type="molecule type" value="Genomic_DNA"/>
</dbReference>
<protein>
    <submittedName>
        <fullName evidence="2">Uncharacterized protein</fullName>
    </submittedName>
</protein>
<gene>
    <name evidence="2" type="ORF">FA15DRAFT_412091</name>
</gene>
<keyword evidence="1" id="KW-1133">Transmembrane helix</keyword>
<sequence>MSTSQLIIDDTNPNVVYSQPETGHHWTQHANNAALNKTLHLTRVRGATVRVKFEGTAIAVFGHLPDSEFTNPVSWYSIDNGPTKVYSPDLRTHRPQEQFFYSGDLDPGNHTLFITNEKGAAYFWIDYFSVSGHPTGDPSALTQHQAVHVSVIVGGLVGALAFVMFLSVGWYYYICRRRTRQQKQAYVDEPLLSGSSERNHTSVSSHAPYNIGSLSSITTPSSIFVKPAVANPYSNHPAIPPPRYSEIQPVVIRPPKSSPFDNTIHNK</sequence>
<dbReference type="Gene3D" id="2.60.120.260">
    <property type="entry name" value="Galactose-binding domain-like"/>
    <property type="match status" value="1"/>
</dbReference>
<evidence type="ECO:0000313" key="3">
    <source>
        <dbReference type="Proteomes" id="UP000307440"/>
    </source>
</evidence>
<reference evidence="2 3" key="1">
    <citation type="journal article" date="2019" name="Nat. Ecol. Evol.">
        <title>Megaphylogeny resolves global patterns of mushroom evolution.</title>
        <authorList>
            <person name="Varga T."/>
            <person name="Krizsan K."/>
            <person name="Foldi C."/>
            <person name="Dima B."/>
            <person name="Sanchez-Garcia M."/>
            <person name="Sanchez-Ramirez S."/>
            <person name="Szollosi G.J."/>
            <person name="Szarkandi J.G."/>
            <person name="Papp V."/>
            <person name="Albert L."/>
            <person name="Andreopoulos W."/>
            <person name="Angelini C."/>
            <person name="Antonin V."/>
            <person name="Barry K.W."/>
            <person name="Bougher N.L."/>
            <person name="Buchanan P."/>
            <person name="Buyck B."/>
            <person name="Bense V."/>
            <person name="Catcheside P."/>
            <person name="Chovatia M."/>
            <person name="Cooper J."/>
            <person name="Damon W."/>
            <person name="Desjardin D."/>
            <person name="Finy P."/>
            <person name="Geml J."/>
            <person name="Haridas S."/>
            <person name="Hughes K."/>
            <person name="Justo A."/>
            <person name="Karasinski D."/>
            <person name="Kautmanova I."/>
            <person name="Kiss B."/>
            <person name="Kocsube S."/>
            <person name="Kotiranta H."/>
            <person name="LaButti K.M."/>
            <person name="Lechner B.E."/>
            <person name="Liimatainen K."/>
            <person name="Lipzen A."/>
            <person name="Lukacs Z."/>
            <person name="Mihaltcheva S."/>
            <person name="Morgado L.N."/>
            <person name="Niskanen T."/>
            <person name="Noordeloos M.E."/>
            <person name="Ohm R.A."/>
            <person name="Ortiz-Santana B."/>
            <person name="Ovrebo C."/>
            <person name="Racz N."/>
            <person name="Riley R."/>
            <person name="Savchenko A."/>
            <person name="Shiryaev A."/>
            <person name="Soop K."/>
            <person name="Spirin V."/>
            <person name="Szebenyi C."/>
            <person name="Tomsovsky M."/>
            <person name="Tulloss R.E."/>
            <person name="Uehling J."/>
            <person name="Grigoriev I.V."/>
            <person name="Vagvolgyi C."/>
            <person name="Papp T."/>
            <person name="Martin F.M."/>
            <person name="Miettinen O."/>
            <person name="Hibbett D.S."/>
            <person name="Nagy L.G."/>
        </authorList>
    </citation>
    <scope>NUCLEOTIDE SEQUENCE [LARGE SCALE GENOMIC DNA]</scope>
    <source>
        <strain evidence="2 3">CBS 121175</strain>
    </source>
</reference>
<keyword evidence="3" id="KW-1185">Reference proteome</keyword>
<feature type="transmembrane region" description="Helical" evidence="1">
    <location>
        <begin position="151"/>
        <end position="174"/>
    </location>
</feature>
<organism evidence="2 3">
    <name type="scientific">Coprinopsis marcescibilis</name>
    <name type="common">Agaric fungus</name>
    <name type="synonym">Psathyrella marcescibilis</name>
    <dbReference type="NCBI Taxonomy" id="230819"/>
    <lineage>
        <taxon>Eukaryota</taxon>
        <taxon>Fungi</taxon>
        <taxon>Dikarya</taxon>
        <taxon>Basidiomycota</taxon>
        <taxon>Agaricomycotina</taxon>
        <taxon>Agaricomycetes</taxon>
        <taxon>Agaricomycetidae</taxon>
        <taxon>Agaricales</taxon>
        <taxon>Agaricineae</taxon>
        <taxon>Psathyrellaceae</taxon>
        <taxon>Coprinopsis</taxon>
    </lineage>
</organism>
<accession>A0A5C3KWM8</accession>
<name>A0A5C3KWM8_COPMA</name>
<keyword evidence="1" id="KW-0812">Transmembrane</keyword>
<dbReference type="Proteomes" id="UP000307440">
    <property type="component" value="Unassembled WGS sequence"/>
</dbReference>
<evidence type="ECO:0000313" key="2">
    <source>
        <dbReference type="EMBL" id="TFK24590.1"/>
    </source>
</evidence>
<evidence type="ECO:0000256" key="1">
    <source>
        <dbReference type="SAM" id="Phobius"/>
    </source>
</evidence>
<dbReference type="OrthoDB" id="3265734at2759"/>
<dbReference type="STRING" id="230819.A0A5C3KWM8"/>
<dbReference type="AlphaFoldDB" id="A0A5C3KWM8"/>
<keyword evidence="1" id="KW-0472">Membrane</keyword>
<proteinExistence type="predicted"/>